<feature type="transmembrane region" description="Helical" evidence="8">
    <location>
        <begin position="206"/>
        <end position="224"/>
    </location>
</feature>
<dbReference type="EMBL" id="BMTL01000046">
    <property type="protein sequence ID" value="GGS25334.1"/>
    <property type="molecule type" value="Genomic_DNA"/>
</dbReference>
<dbReference type="GO" id="GO:0005886">
    <property type="term" value="C:plasma membrane"/>
    <property type="evidence" value="ECO:0007669"/>
    <property type="project" value="UniProtKB-SubCell"/>
</dbReference>
<evidence type="ECO:0000256" key="4">
    <source>
        <dbReference type="ARBA" id="ARBA00022692"/>
    </source>
</evidence>
<evidence type="ECO:0000256" key="2">
    <source>
        <dbReference type="ARBA" id="ARBA00010157"/>
    </source>
</evidence>
<dbReference type="InterPro" id="IPR000731">
    <property type="entry name" value="SSD"/>
</dbReference>
<feature type="compositionally biased region" description="Basic residues" evidence="7">
    <location>
        <begin position="780"/>
        <end position="795"/>
    </location>
</feature>
<dbReference type="SUPFAM" id="SSF82866">
    <property type="entry name" value="Multidrug efflux transporter AcrB transmembrane domain"/>
    <property type="match status" value="2"/>
</dbReference>
<feature type="transmembrane region" description="Helical" evidence="8">
    <location>
        <begin position="369"/>
        <end position="391"/>
    </location>
</feature>
<comment type="caution">
    <text evidence="10">The sequence shown here is derived from an EMBL/GenBank/DDBJ whole genome shotgun (WGS) entry which is preliminary data.</text>
</comment>
<evidence type="ECO:0000256" key="1">
    <source>
        <dbReference type="ARBA" id="ARBA00004651"/>
    </source>
</evidence>
<comment type="similarity">
    <text evidence="2">Belongs to the resistance-nodulation-cell division (RND) (TC 2.A.6) family. MmpL subfamily.</text>
</comment>
<comment type="subcellular location">
    <subcellularLocation>
        <location evidence="1">Cell membrane</location>
        <topology evidence="1">Multi-pass membrane protein</topology>
    </subcellularLocation>
</comment>
<dbReference type="GO" id="GO:0022857">
    <property type="term" value="F:transmembrane transporter activity"/>
    <property type="evidence" value="ECO:0007669"/>
    <property type="project" value="InterPro"/>
</dbReference>
<feature type="domain" description="SSD" evidence="9">
    <location>
        <begin position="179"/>
        <end position="328"/>
    </location>
</feature>
<dbReference type="Proteomes" id="UP000606194">
    <property type="component" value="Unassembled WGS sequence"/>
</dbReference>
<reference evidence="10" key="1">
    <citation type="journal article" date="2014" name="Int. J. Syst. Evol. Microbiol.">
        <title>Complete genome sequence of Corynebacterium casei LMG S-19264T (=DSM 44701T), isolated from a smear-ripened cheese.</title>
        <authorList>
            <consortium name="US DOE Joint Genome Institute (JGI-PGF)"/>
            <person name="Walter F."/>
            <person name="Albersmeier A."/>
            <person name="Kalinowski J."/>
            <person name="Ruckert C."/>
        </authorList>
    </citation>
    <scope>NUCLEOTIDE SEQUENCE</scope>
    <source>
        <strain evidence="10">JCM 4386</strain>
    </source>
</reference>
<feature type="transmembrane region" description="Helical" evidence="8">
    <location>
        <begin position="668"/>
        <end position="691"/>
    </location>
</feature>
<evidence type="ECO:0000313" key="11">
    <source>
        <dbReference type="Proteomes" id="UP000606194"/>
    </source>
</evidence>
<dbReference type="Pfam" id="PF03176">
    <property type="entry name" value="MMPL"/>
    <property type="match status" value="2"/>
</dbReference>
<evidence type="ECO:0000256" key="5">
    <source>
        <dbReference type="ARBA" id="ARBA00022989"/>
    </source>
</evidence>
<reference evidence="10" key="2">
    <citation type="submission" date="2020-09" db="EMBL/GenBank/DDBJ databases">
        <authorList>
            <person name="Sun Q."/>
            <person name="Ohkuma M."/>
        </authorList>
    </citation>
    <scope>NUCLEOTIDE SEQUENCE</scope>
    <source>
        <strain evidence="10">JCM 4386</strain>
    </source>
</reference>
<dbReference type="PANTHER" id="PTHR33406:SF11">
    <property type="entry name" value="MEMBRANE PROTEIN SCO6666-RELATED"/>
    <property type="match status" value="1"/>
</dbReference>
<accession>A0A918G9J9</accession>
<feature type="region of interest" description="Disordered" evidence="7">
    <location>
        <begin position="760"/>
        <end position="823"/>
    </location>
</feature>
<dbReference type="AlphaFoldDB" id="A0A918G9J9"/>
<keyword evidence="11" id="KW-1185">Reference proteome</keyword>
<dbReference type="InterPro" id="IPR050545">
    <property type="entry name" value="Mycobact_MmpL"/>
</dbReference>
<feature type="transmembrane region" description="Helical" evidence="8">
    <location>
        <begin position="271"/>
        <end position="297"/>
    </location>
</feature>
<name>A0A918G9J9_9ACTN</name>
<feature type="transmembrane region" description="Helical" evidence="8">
    <location>
        <begin position="638"/>
        <end position="656"/>
    </location>
</feature>
<feature type="transmembrane region" description="Helical" evidence="8">
    <location>
        <begin position="179"/>
        <end position="199"/>
    </location>
</feature>
<sequence>MATFLYRLGRFSFRRRRLVLALWIAVLAALGIGMFSVSAHTSSSFAVPGTQSQKAQDLLKKQFPQTSAGGATARVVFEAPEGQKLTSGAHRSEVESLVGELKRASQVANVVDPYTGGTVSRDGTIAFAQVTYKVTDSDVTDRAREDVKKVAEEGREAGLVVSMGGSAMREGIHQGVGEVIGILVAAVVLAITFGSLIAAGLPLLTAVAGVITAISSITIASAFIDLSTQTSTLALMLGLAVAIDYALFIVSRYRDELGQGRDPEEAAGRALGTAGSAVVFAGLTVVIALAGLSVIGIKLLTDLGLGGAFAIVVAVLLALTLLPALLGFTGTKIASGRFKTRRMRALERGEGESMGVRWSRLVLRKPLKALGVCVAGLLVLGIPFLSLQLALPDDSTASPGSTQRIAYETIAKGFGPGYNGPLAVVVDARGSDDAPAAAKEAAGMLEKLPDIVSVSPAAFNPSGDVALIRAVPGSSPTSQDTVDLVSAIRDQGPHLQEDTGAQLMVTGTTAINIDTSSKLNAALFPYLSIVISLAMVLLLLVFRSILVPLTATLGFLLSVLATLGAVVAVFQWGWLADMLGIEQASPIVSVLPIIMVGVVFGLAMDYQVFLVTRMREEYIHGAEPREAVIAGFRHSGRVVTAAAVIMISVFAGFMLAPDALMKSVGFGLAVSVLFDAFVVRMTIVPAVMALLGRRAWSLPAWLDRMLPNMDVEGERLRHLLDDPMTSTVPAGAELVGVGVGSSSATVDAILDGYTRAHHTDAATSGEANLHSRADAPAPSRQRRPKLPRLPKLGRSRARDADTDTVDPSEPKAAGAKEAVQDPQ</sequence>
<feature type="transmembrane region" description="Helical" evidence="8">
    <location>
        <begin position="587"/>
        <end position="606"/>
    </location>
</feature>
<dbReference type="Gene3D" id="1.20.1640.10">
    <property type="entry name" value="Multidrug efflux transporter AcrB transmembrane domain"/>
    <property type="match status" value="2"/>
</dbReference>
<protein>
    <submittedName>
        <fullName evidence="10">Membrane protein</fullName>
    </submittedName>
</protein>
<keyword evidence="5 8" id="KW-1133">Transmembrane helix</keyword>
<keyword evidence="6 8" id="KW-0472">Membrane</keyword>
<feature type="transmembrane region" description="Helical" evidence="8">
    <location>
        <begin position="523"/>
        <end position="542"/>
    </location>
</feature>
<feature type="transmembrane region" description="Helical" evidence="8">
    <location>
        <begin position="230"/>
        <end position="250"/>
    </location>
</feature>
<proteinExistence type="inferred from homology"/>
<feature type="transmembrane region" description="Helical" evidence="8">
    <location>
        <begin position="554"/>
        <end position="575"/>
    </location>
</feature>
<gene>
    <name evidence="10" type="ORF">GCM10010269_75040</name>
</gene>
<dbReference type="InterPro" id="IPR001036">
    <property type="entry name" value="Acrflvin-R"/>
</dbReference>
<dbReference type="InterPro" id="IPR004869">
    <property type="entry name" value="MMPL_dom"/>
</dbReference>
<organism evidence="10 11">
    <name type="scientific">Streptomyces humidus</name>
    <dbReference type="NCBI Taxonomy" id="52259"/>
    <lineage>
        <taxon>Bacteria</taxon>
        <taxon>Bacillati</taxon>
        <taxon>Actinomycetota</taxon>
        <taxon>Actinomycetes</taxon>
        <taxon>Kitasatosporales</taxon>
        <taxon>Streptomycetaceae</taxon>
        <taxon>Streptomyces</taxon>
    </lineage>
</organism>
<dbReference type="PROSITE" id="PS50156">
    <property type="entry name" value="SSD"/>
    <property type="match status" value="2"/>
</dbReference>
<keyword evidence="3" id="KW-1003">Cell membrane</keyword>
<dbReference type="RefSeq" id="WP_190153785.1">
    <property type="nucleotide sequence ID" value="NZ_BMTL01000046.1"/>
</dbReference>
<dbReference type="PANTHER" id="PTHR33406">
    <property type="entry name" value="MEMBRANE PROTEIN MJ1562-RELATED"/>
    <property type="match status" value="1"/>
</dbReference>
<evidence type="ECO:0000256" key="6">
    <source>
        <dbReference type="ARBA" id="ARBA00023136"/>
    </source>
</evidence>
<feature type="domain" description="SSD" evidence="9">
    <location>
        <begin position="525"/>
        <end position="690"/>
    </location>
</feature>
<feature type="transmembrane region" description="Helical" evidence="8">
    <location>
        <begin position="309"/>
        <end position="334"/>
    </location>
</feature>
<keyword evidence="4 8" id="KW-0812">Transmembrane</keyword>
<evidence type="ECO:0000256" key="7">
    <source>
        <dbReference type="SAM" id="MobiDB-lite"/>
    </source>
</evidence>
<evidence type="ECO:0000259" key="9">
    <source>
        <dbReference type="PROSITE" id="PS50156"/>
    </source>
</evidence>
<evidence type="ECO:0000256" key="8">
    <source>
        <dbReference type="SAM" id="Phobius"/>
    </source>
</evidence>
<dbReference type="PRINTS" id="PR00702">
    <property type="entry name" value="ACRIFLAVINRP"/>
</dbReference>
<evidence type="ECO:0000256" key="3">
    <source>
        <dbReference type="ARBA" id="ARBA00022475"/>
    </source>
</evidence>
<evidence type="ECO:0000313" key="10">
    <source>
        <dbReference type="EMBL" id="GGS25334.1"/>
    </source>
</evidence>